<dbReference type="InterPro" id="IPR000701">
    <property type="entry name" value="SuccDH_FuR_B_TM-su"/>
</dbReference>
<dbReference type="Proteomes" id="UP000264313">
    <property type="component" value="Unassembled WGS sequence"/>
</dbReference>
<dbReference type="PIRSF" id="PIRSF000178">
    <property type="entry name" value="SDH_cyt_b560"/>
    <property type="match status" value="1"/>
</dbReference>
<feature type="binding site" description="axial binding residue" evidence="12">
    <location>
        <position position="85"/>
    </location>
    <ligand>
        <name>heme</name>
        <dbReference type="ChEBI" id="CHEBI:30413"/>
        <note>ligand shared with second transmembrane subunit</note>
    </ligand>
    <ligandPart>
        <name>Fe</name>
        <dbReference type="ChEBI" id="CHEBI:18248"/>
    </ligandPart>
</feature>
<protein>
    <recommendedName>
        <fullName evidence="4">Succinate dehydrogenase cytochrome b556 subunit</fullName>
    </recommendedName>
</protein>
<keyword evidence="10 13" id="KW-0472">Membrane</keyword>
<keyword evidence="7 12" id="KW-0479">Metal-binding</keyword>
<keyword evidence="8 13" id="KW-1133">Transmembrane helix</keyword>
<feature type="transmembrane region" description="Helical" evidence="13">
    <location>
        <begin position="69"/>
        <end position="90"/>
    </location>
</feature>
<feature type="non-terminal residue" evidence="14">
    <location>
        <position position="115"/>
    </location>
</feature>
<evidence type="ECO:0000256" key="5">
    <source>
        <dbReference type="ARBA" id="ARBA00022617"/>
    </source>
</evidence>
<dbReference type="GO" id="GO:0006099">
    <property type="term" value="P:tricarboxylic acid cycle"/>
    <property type="evidence" value="ECO:0007669"/>
    <property type="project" value="InterPro"/>
</dbReference>
<dbReference type="NCBIfam" id="TIGR02970">
    <property type="entry name" value="succ_dehyd_cytB"/>
    <property type="match status" value="1"/>
</dbReference>
<comment type="similarity">
    <text evidence="3">Belongs to the cytochrome b560 family.</text>
</comment>
<evidence type="ECO:0000256" key="12">
    <source>
        <dbReference type="PIRSR" id="PIRSR000178-1"/>
    </source>
</evidence>
<feature type="transmembrane region" description="Helical" evidence="13">
    <location>
        <begin position="21"/>
        <end position="49"/>
    </location>
</feature>
<dbReference type="STRING" id="1132855.GCA_000384255_02085"/>
<dbReference type="GO" id="GO:0046872">
    <property type="term" value="F:metal ion binding"/>
    <property type="evidence" value="ECO:0007669"/>
    <property type="project" value="UniProtKB-KW"/>
</dbReference>
<dbReference type="InterPro" id="IPR014314">
    <property type="entry name" value="Succ_DH_cytb556"/>
</dbReference>
<evidence type="ECO:0000256" key="6">
    <source>
        <dbReference type="ARBA" id="ARBA00022692"/>
    </source>
</evidence>
<dbReference type="Gene3D" id="1.20.1300.10">
    <property type="entry name" value="Fumarate reductase/succinate dehydrogenase, transmembrane subunit"/>
    <property type="match status" value="1"/>
</dbReference>
<keyword evidence="5 12" id="KW-0349">Heme</keyword>
<evidence type="ECO:0000256" key="8">
    <source>
        <dbReference type="ARBA" id="ARBA00022989"/>
    </source>
</evidence>
<evidence type="ECO:0000256" key="3">
    <source>
        <dbReference type="ARBA" id="ARBA00007244"/>
    </source>
</evidence>
<dbReference type="CDD" id="cd03499">
    <property type="entry name" value="SQR_TypeC_SdhC"/>
    <property type="match status" value="1"/>
</dbReference>
<dbReference type="GO" id="GO:0016020">
    <property type="term" value="C:membrane"/>
    <property type="evidence" value="ECO:0007669"/>
    <property type="project" value="UniProtKB-SubCell"/>
</dbReference>
<name>A0A351R8R0_9PROT</name>
<evidence type="ECO:0000256" key="1">
    <source>
        <dbReference type="ARBA" id="ARBA00004050"/>
    </source>
</evidence>
<comment type="subcellular location">
    <subcellularLocation>
        <location evidence="2">Membrane</location>
    </subcellularLocation>
</comment>
<evidence type="ECO:0000256" key="10">
    <source>
        <dbReference type="ARBA" id="ARBA00023136"/>
    </source>
</evidence>
<dbReference type="InterPro" id="IPR034804">
    <property type="entry name" value="SQR/QFR_C/D"/>
</dbReference>
<dbReference type="AlphaFoldDB" id="A0A351R8R0"/>
<evidence type="ECO:0000256" key="9">
    <source>
        <dbReference type="ARBA" id="ARBA00023004"/>
    </source>
</evidence>
<reference evidence="14 15" key="1">
    <citation type="journal article" date="2018" name="Nat. Biotechnol.">
        <title>A standardized bacterial taxonomy based on genome phylogeny substantially revises the tree of life.</title>
        <authorList>
            <person name="Parks D.H."/>
            <person name="Chuvochina M."/>
            <person name="Waite D.W."/>
            <person name="Rinke C."/>
            <person name="Skarshewski A."/>
            <person name="Chaumeil P.A."/>
            <person name="Hugenholtz P."/>
        </authorList>
    </citation>
    <scope>NUCLEOTIDE SEQUENCE [LARGE SCALE GENOMIC DNA]</scope>
    <source>
        <strain evidence="14">UBA9958</strain>
    </source>
</reference>
<keyword evidence="9 12" id="KW-0408">Iron</keyword>
<comment type="caution">
    <text evidence="14">The sequence shown here is derived from an EMBL/GenBank/DDBJ whole genome shotgun (WGS) entry which is preliminary data.</text>
</comment>
<evidence type="ECO:0000256" key="7">
    <source>
        <dbReference type="ARBA" id="ARBA00022723"/>
    </source>
</evidence>
<organism evidence="14 15">
    <name type="scientific">Methylotenera mobilis</name>
    <dbReference type="NCBI Taxonomy" id="359408"/>
    <lineage>
        <taxon>Bacteria</taxon>
        <taxon>Pseudomonadati</taxon>
        <taxon>Pseudomonadota</taxon>
        <taxon>Betaproteobacteria</taxon>
        <taxon>Nitrosomonadales</taxon>
        <taxon>Methylophilaceae</taxon>
        <taxon>Methylotenera</taxon>
    </lineage>
</organism>
<evidence type="ECO:0000256" key="11">
    <source>
        <dbReference type="ARBA" id="ARBA00025912"/>
    </source>
</evidence>
<evidence type="ECO:0000256" key="13">
    <source>
        <dbReference type="SAM" id="Phobius"/>
    </source>
</evidence>
<proteinExistence type="inferred from homology"/>
<evidence type="ECO:0000313" key="14">
    <source>
        <dbReference type="EMBL" id="HBA08431.1"/>
    </source>
</evidence>
<gene>
    <name evidence="14" type="primary">sdhC</name>
    <name evidence="14" type="ORF">DCW48_01770</name>
</gene>
<comment type="cofactor">
    <cofactor evidence="12">
        <name>heme</name>
        <dbReference type="ChEBI" id="CHEBI:30413"/>
    </cofactor>
    <text evidence="12">The heme is bound between the two transmembrane subunits.</text>
</comment>
<comment type="function">
    <text evidence="1">Membrane-anchoring subunit of succinate dehydrogenase (SDH).</text>
</comment>
<dbReference type="GO" id="GO:0009055">
    <property type="term" value="F:electron transfer activity"/>
    <property type="evidence" value="ECO:0007669"/>
    <property type="project" value="InterPro"/>
</dbReference>
<dbReference type="SUPFAM" id="SSF81343">
    <property type="entry name" value="Fumarate reductase respiratory complex transmembrane subunits"/>
    <property type="match status" value="1"/>
</dbReference>
<evidence type="ECO:0000313" key="15">
    <source>
        <dbReference type="Proteomes" id="UP000264313"/>
    </source>
</evidence>
<dbReference type="EMBL" id="DNAA01000043">
    <property type="protein sequence ID" value="HBA08431.1"/>
    <property type="molecule type" value="Genomic_DNA"/>
</dbReference>
<comment type="subunit">
    <text evidence="11">Part of an enzyme complex containing four subunits: a flavoprotein, an iron-sulfur protein, plus two membrane-anchoring proteins, SdhC and SdhD. The complex can form homotrimers.</text>
</comment>
<keyword evidence="6 13" id="KW-0812">Transmembrane</keyword>
<dbReference type="Pfam" id="PF01127">
    <property type="entry name" value="Sdh_cyt"/>
    <property type="match status" value="1"/>
</dbReference>
<accession>A0A351R8R0</accession>
<evidence type="ECO:0000256" key="2">
    <source>
        <dbReference type="ARBA" id="ARBA00004370"/>
    </source>
</evidence>
<evidence type="ECO:0000256" key="4">
    <source>
        <dbReference type="ARBA" id="ARBA00020076"/>
    </source>
</evidence>
<sequence>MPKQIPTRNRPKNLNLFTIRLPINAVVSILHRMSGMLLFLLIPVLIWSMQASLSSEANFAELGEMFQHWTLKLILIGFSWPFFHHLYAGLRHLGQDVHWMTTLNKARFSSRIVLV</sequence>